<keyword evidence="3" id="KW-0489">Methyltransferase</keyword>
<comment type="caution">
    <text evidence="3">The sequence shown here is derived from an EMBL/GenBank/DDBJ whole genome shotgun (WGS) entry which is preliminary data.</text>
</comment>
<dbReference type="InterPro" id="IPR029063">
    <property type="entry name" value="SAM-dependent_MTases_sf"/>
</dbReference>
<evidence type="ECO:0000313" key="4">
    <source>
        <dbReference type="Proteomes" id="UP000028411"/>
    </source>
</evidence>
<dbReference type="GO" id="GO:0032259">
    <property type="term" value="P:methylation"/>
    <property type="evidence" value="ECO:0007669"/>
    <property type="project" value="UniProtKB-KW"/>
</dbReference>
<gene>
    <name evidence="3" type="ORF">BV95_02420</name>
</gene>
<dbReference type="InterPro" id="IPR041698">
    <property type="entry name" value="Methyltransf_25"/>
</dbReference>
<dbReference type="Gene3D" id="3.40.50.150">
    <property type="entry name" value="Vaccinia Virus protein VP39"/>
    <property type="match status" value="1"/>
</dbReference>
<protein>
    <submittedName>
        <fullName evidence="3">Methyltransferase domain protein</fullName>
    </submittedName>
</protein>
<dbReference type="PATRIC" id="fig|46429.4.peg.2395"/>
<reference evidence="3 4" key="1">
    <citation type="submission" date="2014-02" db="EMBL/GenBank/DDBJ databases">
        <title>Whole genome sequence of Sphingobium chlorophenolicum NBRC 16172.</title>
        <authorList>
            <person name="Gan H.M."/>
            <person name="Gan H.Y."/>
            <person name="Chew T.H."/>
            <person name="Savka M.A."/>
        </authorList>
    </citation>
    <scope>NUCLEOTIDE SEQUENCE [LARGE SCALE GENOMIC DNA]</scope>
    <source>
        <strain evidence="3 4">NBRC 16172</strain>
    </source>
</reference>
<name>A0A081RDJ5_SPHCR</name>
<dbReference type="AlphaFoldDB" id="A0A081RDJ5"/>
<organism evidence="3 4">
    <name type="scientific">Sphingobium chlorophenolicum</name>
    <dbReference type="NCBI Taxonomy" id="46429"/>
    <lineage>
        <taxon>Bacteria</taxon>
        <taxon>Pseudomonadati</taxon>
        <taxon>Pseudomonadota</taxon>
        <taxon>Alphaproteobacteria</taxon>
        <taxon>Sphingomonadales</taxon>
        <taxon>Sphingomonadaceae</taxon>
        <taxon>Sphingobium</taxon>
    </lineage>
</organism>
<dbReference type="CDD" id="cd02440">
    <property type="entry name" value="AdoMet_MTases"/>
    <property type="match status" value="1"/>
</dbReference>
<evidence type="ECO:0000313" key="3">
    <source>
        <dbReference type="EMBL" id="KEQ53268.1"/>
    </source>
</evidence>
<evidence type="ECO:0000256" key="1">
    <source>
        <dbReference type="ARBA" id="ARBA00022679"/>
    </source>
</evidence>
<keyword evidence="1 3" id="KW-0808">Transferase</keyword>
<sequence>MRRPSVRSDDVIAVYDAQAAELADRYDRIGLLESYAGMSELIAPRGNSPLALDVGAGSGRDAAWLVTQGYEVVAVEPAAGMRVEGQRRHPAPGIRWLDDRMPGLVSVHGMALGFDLILVSAVWQHVAPADRARAFRKLITLLKPGGLMLMTLRHGPAPADRPMHPVSLNEVEGLARVNGVEVLRVVDKDDVMARSDVRWTMVALRMPDDGAGALPLIRGIILADDKSSTYKLALLRAVARIAEHAPATAVPAADDTDAIDIPLGLVALFWVRMYLPLVRAGLPQAPRNSGPDGLGFAKTGFRALLEQTFVPQELRVGATFSGDRARSVHAAIGEAAATIATMPANFIRFPNSDHRVFGAVKARAGRAADLLQLDIAILSTWGHLRVPGHVWRAMARLGAWIEPVLIAEWTRLIRNYGERMGCPSPIGQAEAALAWEEPIRDTTLGRMAAERLFAGAVEVRCVWSGSRLGLARLDIDHCLPWTAWPCGDLWNLMPSDRRINQHQKRDRLPSAGLLLDARDRILDWWDKAWLSDPALSGRFSRETAAALPVADPGDPGQVFAALEWRRLRLRQDQRVPEWLGAGSPSAVSIHTP</sequence>
<evidence type="ECO:0000259" key="2">
    <source>
        <dbReference type="Pfam" id="PF13649"/>
    </source>
</evidence>
<dbReference type="PANTHER" id="PTHR43861">
    <property type="entry name" value="TRANS-ACONITATE 2-METHYLTRANSFERASE-RELATED"/>
    <property type="match status" value="1"/>
</dbReference>
<accession>A0A081RDJ5</accession>
<dbReference type="SUPFAM" id="SSF53335">
    <property type="entry name" value="S-adenosyl-L-methionine-dependent methyltransferases"/>
    <property type="match status" value="1"/>
</dbReference>
<dbReference type="Pfam" id="PF13649">
    <property type="entry name" value="Methyltransf_25"/>
    <property type="match status" value="1"/>
</dbReference>
<dbReference type="GO" id="GO:0008757">
    <property type="term" value="F:S-adenosylmethionine-dependent methyltransferase activity"/>
    <property type="evidence" value="ECO:0007669"/>
    <property type="project" value="InterPro"/>
</dbReference>
<dbReference type="EMBL" id="JFHR01000025">
    <property type="protein sequence ID" value="KEQ53268.1"/>
    <property type="molecule type" value="Genomic_DNA"/>
</dbReference>
<dbReference type="eggNOG" id="COG0500">
    <property type="taxonomic scope" value="Bacteria"/>
</dbReference>
<feature type="domain" description="Methyltransferase" evidence="2">
    <location>
        <begin position="52"/>
        <end position="146"/>
    </location>
</feature>
<dbReference type="Proteomes" id="UP000028411">
    <property type="component" value="Unassembled WGS sequence"/>
</dbReference>
<proteinExistence type="predicted"/>